<keyword evidence="2" id="KW-0812">Transmembrane</keyword>
<evidence type="ECO:0000313" key="4">
    <source>
        <dbReference type="EMBL" id="NYD41002.1"/>
    </source>
</evidence>
<dbReference type="AlphaFoldDB" id="A0A7Y9J9U5"/>
<feature type="domain" description="Protein-glutamine gamma-glutamyltransferase-like C-terminal" evidence="3">
    <location>
        <begin position="162"/>
        <end position="231"/>
    </location>
</feature>
<evidence type="ECO:0000259" key="3">
    <source>
        <dbReference type="Pfam" id="PF13559"/>
    </source>
</evidence>
<protein>
    <recommendedName>
        <fullName evidence="3">Protein-glutamine gamma-glutamyltransferase-like C-terminal domain-containing protein</fullName>
    </recommendedName>
</protein>
<dbReference type="EMBL" id="JACCBG010000001">
    <property type="protein sequence ID" value="NYD41002.1"/>
    <property type="molecule type" value="Genomic_DNA"/>
</dbReference>
<comment type="caution">
    <text evidence="4">The sequence shown here is derived from an EMBL/GenBank/DDBJ whole genome shotgun (WGS) entry which is preliminary data.</text>
</comment>
<organism evidence="4 5">
    <name type="scientific">Nocardioides panaciterrulae</name>
    <dbReference type="NCBI Taxonomy" id="661492"/>
    <lineage>
        <taxon>Bacteria</taxon>
        <taxon>Bacillati</taxon>
        <taxon>Actinomycetota</taxon>
        <taxon>Actinomycetes</taxon>
        <taxon>Propionibacteriales</taxon>
        <taxon>Nocardioidaceae</taxon>
        <taxon>Nocardioides</taxon>
    </lineage>
</organism>
<name>A0A7Y9J9U5_9ACTN</name>
<keyword evidence="2" id="KW-0472">Membrane</keyword>
<dbReference type="RefSeq" id="WP_179662812.1">
    <property type="nucleotide sequence ID" value="NZ_JACCBG010000001.1"/>
</dbReference>
<dbReference type="Pfam" id="PF13559">
    <property type="entry name" value="DUF4129"/>
    <property type="match status" value="1"/>
</dbReference>
<evidence type="ECO:0000256" key="2">
    <source>
        <dbReference type="SAM" id="Phobius"/>
    </source>
</evidence>
<dbReference type="InterPro" id="IPR025403">
    <property type="entry name" value="TgpA-like_C"/>
</dbReference>
<keyword evidence="5" id="KW-1185">Reference proteome</keyword>
<reference evidence="4 5" key="1">
    <citation type="submission" date="2020-07" db="EMBL/GenBank/DDBJ databases">
        <title>Sequencing the genomes of 1000 actinobacteria strains.</title>
        <authorList>
            <person name="Klenk H.-P."/>
        </authorList>
    </citation>
    <scope>NUCLEOTIDE SEQUENCE [LARGE SCALE GENOMIC DNA]</scope>
    <source>
        <strain evidence="4 5">DSM 21350</strain>
    </source>
</reference>
<evidence type="ECO:0000256" key="1">
    <source>
        <dbReference type="SAM" id="MobiDB-lite"/>
    </source>
</evidence>
<feature type="region of interest" description="Disordered" evidence="1">
    <location>
        <begin position="40"/>
        <end position="75"/>
    </location>
</feature>
<feature type="transmembrane region" description="Helical" evidence="2">
    <location>
        <begin position="80"/>
        <end position="104"/>
    </location>
</feature>
<evidence type="ECO:0000313" key="5">
    <source>
        <dbReference type="Proteomes" id="UP000535511"/>
    </source>
</evidence>
<feature type="compositionally biased region" description="Polar residues" evidence="1">
    <location>
        <begin position="47"/>
        <end position="70"/>
    </location>
</feature>
<accession>A0A7Y9J9U5</accession>
<keyword evidence="2" id="KW-1133">Transmembrane helix</keyword>
<proteinExistence type="predicted"/>
<sequence>MGARRASVTAVAAVAGTVLLVSLLVTWAASIGPDAVLRGAGPATHRASVTPTRTATPSGTPTAARSSRPPQQRPAGHHPVVGALLGVLLVVVVVALAGLLMLVLRRLWEAWTLRRRPPPEPEQADFDAIETPRRLAAEMVRDAARQRELLEEGDPRNAIVAAWHRFEEQAAEAGLRRRPWETSAEFTLRVLDLVDADSAQVARLAALFREARFSEHALGEPARAEALAALDAVHAGLQAVAGARR</sequence>
<dbReference type="Proteomes" id="UP000535511">
    <property type="component" value="Unassembled WGS sequence"/>
</dbReference>
<gene>
    <name evidence="4" type="ORF">BJZ21_001085</name>
</gene>